<dbReference type="SUPFAM" id="SSF53474">
    <property type="entry name" value="alpha/beta-Hydrolases"/>
    <property type="match status" value="1"/>
</dbReference>
<dbReference type="AlphaFoldDB" id="A0A176WFP6"/>
<sequence>MAPGDCCVPPPPSAYEGNGVHENWDGVDVYASGSSTSSSAIVFICDIYGYEVPQARNLADKLGATGHYVIVPDFFDKDFFYSPNPENLYEGLPEWLGRHPQPQAIERASKMIDILRTKGVKKVGVMGNCWGAKIAISLLFGDKGDKGADAGVMNHPSFLTHDDVKAVKVPLAILAAGIDFITPPEMAREFAEILANHPESYRSAMQRNSDTDPCPDLRRLAWTGFKVMLHSKVLSHNQIFIFTAVNDSKSKTGFKIEKLCKHSIRLGIQSTPRLTARPYAMESLSLVYFCWRPTIMWLPVVIYVRRRLDHKS</sequence>
<keyword evidence="3" id="KW-1185">Reference proteome</keyword>
<evidence type="ECO:0000313" key="3">
    <source>
        <dbReference type="Proteomes" id="UP000077202"/>
    </source>
</evidence>
<dbReference type="Pfam" id="PF01738">
    <property type="entry name" value="DLH"/>
    <property type="match status" value="1"/>
</dbReference>
<organism evidence="2 3">
    <name type="scientific">Marchantia polymorpha subsp. ruderalis</name>
    <dbReference type="NCBI Taxonomy" id="1480154"/>
    <lineage>
        <taxon>Eukaryota</taxon>
        <taxon>Viridiplantae</taxon>
        <taxon>Streptophyta</taxon>
        <taxon>Embryophyta</taxon>
        <taxon>Marchantiophyta</taxon>
        <taxon>Marchantiopsida</taxon>
        <taxon>Marchantiidae</taxon>
        <taxon>Marchantiales</taxon>
        <taxon>Marchantiaceae</taxon>
        <taxon>Marchantia</taxon>
    </lineage>
</organism>
<dbReference type="GO" id="GO:0016787">
    <property type="term" value="F:hydrolase activity"/>
    <property type="evidence" value="ECO:0007669"/>
    <property type="project" value="InterPro"/>
</dbReference>
<proteinExistence type="predicted"/>
<dbReference type="Gene3D" id="3.40.50.1820">
    <property type="entry name" value="alpha/beta hydrolase"/>
    <property type="match status" value="1"/>
</dbReference>
<dbReference type="Proteomes" id="UP000077202">
    <property type="component" value="Unassembled WGS sequence"/>
</dbReference>
<dbReference type="InterPro" id="IPR029058">
    <property type="entry name" value="AB_hydrolase_fold"/>
</dbReference>
<comment type="caution">
    <text evidence="2">The sequence shown here is derived from an EMBL/GenBank/DDBJ whole genome shotgun (WGS) entry which is preliminary data.</text>
</comment>
<gene>
    <name evidence="2" type="ORF">AXG93_3617s1120</name>
</gene>
<dbReference type="PANTHER" id="PTHR17630">
    <property type="entry name" value="DIENELACTONE HYDROLASE"/>
    <property type="match status" value="1"/>
</dbReference>
<feature type="domain" description="Dienelactone hydrolase" evidence="1">
    <location>
        <begin position="29"/>
        <end position="195"/>
    </location>
</feature>
<evidence type="ECO:0000259" key="1">
    <source>
        <dbReference type="Pfam" id="PF01738"/>
    </source>
</evidence>
<dbReference type="EMBL" id="LVLJ01001153">
    <property type="protein sequence ID" value="OAE31172.1"/>
    <property type="molecule type" value="Genomic_DNA"/>
</dbReference>
<protein>
    <recommendedName>
        <fullName evidence="1">Dienelactone hydrolase domain-containing protein</fullName>
    </recommendedName>
</protein>
<name>A0A176WFP6_MARPO</name>
<dbReference type="PANTHER" id="PTHR17630:SF102">
    <property type="entry name" value="DIENELACTONE HYDROLASE DOMAIN-CONTAINING PROTEIN"/>
    <property type="match status" value="1"/>
</dbReference>
<dbReference type="InterPro" id="IPR002925">
    <property type="entry name" value="Dienelactn_hydro"/>
</dbReference>
<reference evidence="2" key="1">
    <citation type="submission" date="2016-03" db="EMBL/GenBank/DDBJ databases">
        <title>Mechanisms controlling the formation of the plant cell surface in tip-growing cells are functionally conserved among land plants.</title>
        <authorList>
            <person name="Honkanen S."/>
            <person name="Jones V.A."/>
            <person name="Morieri G."/>
            <person name="Champion C."/>
            <person name="Hetherington A.J."/>
            <person name="Kelly S."/>
            <person name="Saint-Marcoux D."/>
            <person name="Proust H."/>
            <person name="Prescott H."/>
            <person name="Dolan L."/>
        </authorList>
    </citation>
    <scope>NUCLEOTIDE SEQUENCE [LARGE SCALE GENOMIC DNA]</scope>
    <source>
        <tissue evidence="2">Whole gametophyte</tissue>
    </source>
</reference>
<accession>A0A176WFP6</accession>
<evidence type="ECO:0000313" key="2">
    <source>
        <dbReference type="EMBL" id="OAE31172.1"/>
    </source>
</evidence>